<evidence type="ECO:0000313" key="9">
    <source>
        <dbReference type="Proteomes" id="UP000434276"/>
    </source>
</evidence>
<evidence type="ECO:0000313" key="7">
    <source>
        <dbReference type="Proteomes" id="UP000078284"/>
    </source>
</evidence>
<reference evidence="4 10" key="4">
    <citation type="submission" date="2020-09" db="EMBL/GenBank/DDBJ databases">
        <authorList>
            <person name="Ashkenazy H."/>
        </authorList>
    </citation>
    <scope>NUCLEOTIDE SEQUENCE [LARGE SCALE GENOMIC DNA]</scope>
    <source>
        <strain evidence="10">cv. Cdm-0</strain>
    </source>
</reference>
<dbReference type="ExpressionAtlas" id="A0A178WN36">
    <property type="expression patterns" value="baseline and differential"/>
</dbReference>
<dbReference type="EMBL" id="CACSHJ010000087">
    <property type="protein sequence ID" value="CAA0252973.1"/>
    <property type="molecule type" value="Genomic_DNA"/>
</dbReference>
<dbReference type="AlphaFoldDB" id="A0A178WN36"/>
<dbReference type="Pfam" id="PF05097">
    <property type="entry name" value="DUF688"/>
    <property type="match status" value="1"/>
</dbReference>
<dbReference type="Proteomes" id="UP000078284">
    <property type="component" value="Chromosome 1"/>
</dbReference>
<sequence length="577" mass="65123">MEERKLNFSVPLLSTRRMQKTAGVSVRRNKSNNFTDYDSKTSECPSVPVLVPYMMGLDDEVTEPASVPFTWEQAPGRLKGNDFKPQVCVLMKEEEQVFTPCLPPGKAVDANMTRLQSSKGKQVEESDDDEDDVFSDALDTLSPKDSFSFNNSISGVSEYGGVETKKPLDAQSRDFMMSRFLPAAKAMTVEQSHYASNRKPSTFMAEPTIQIRELVPGEKQQTPNRYDVSIVPSYYYHQDIDDEESKVGEEDDEVSEYAYLSKRGCGMLPQLCFKDSLGMLNTVPGFKAKHNSPITSPSHDQVKSSKVAQLKYRFQSVKKLALDSVSKHKLSGKVHSPVHPSNGKKFNSESNLISAAKRSSSPYRHSRCMSPFRSTGNGSPLHHAGFPETRRETENLRANRLSNHTRNISRTSQELLYPKSNGSILEKTVYVDTENDHMTNDQHNSNLMIFPEEADMTGRKPDANPELEAFENISIRSSEMVKGNELVEISSGFDRSPLAPPSPKRPSESWLCHNLPSVTSQITSRRYHPFNPQKQDLTENYRNGTKWETIVKTSYMHRDHIRYSEELVAHTSHQSKT</sequence>
<dbReference type="Proteomes" id="UP000426265">
    <property type="component" value="Unassembled WGS sequence"/>
</dbReference>
<dbReference type="RefSeq" id="NP_174218.2">
    <property type="nucleotide sequence ID" value="NM_102664.5"/>
</dbReference>
<dbReference type="EMBL" id="CACRSJ010000104">
    <property type="protein sequence ID" value="VYS47478.1"/>
    <property type="molecule type" value="Genomic_DNA"/>
</dbReference>
<evidence type="ECO:0000313" key="8">
    <source>
        <dbReference type="Proteomes" id="UP000426265"/>
    </source>
</evidence>
<dbReference type="EMBL" id="LUHQ01000001">
    <property type="protein sequence ID" value="OAP18512.1"/>
    <property type="molecule type" value="Genomic_DNA"/>
</dbReference>
<name>A0A178WN36_ARATH</name>
<evidence type="ECO:0000313" key="4">
    <source>
        <dbReference type="EMBL" id="CAD5313967.1"/>
    </source>
</evidence>
<dbReference type="KEGG" id="ath:AT1G29240"/>
<feature type="compositionally biased region" description="Polar residues" evidence="1">
    <location>
        <begin position="354"/>
        <end position="363"/>
    </location>
</feature>
<protein>
    <submittedName>
        <fullName evidence="4">(thale cress) hypothetical protein</fullName>
    </submittedName>
</protein>
<dbReference type="Proteomes" id="UP000516314">
    <property type="component" value="Chromosome 1"/>
</dbReference>
<reference evidence="6 8" key="3">
    <citation type="submission" date="2019-11" db="EMBL/GenBank/DDBJ databases">
        <authorList>
            <person name="Jiao W.-B."/>
            <person name="Schneeberger K."/>
        </authorList>
    </citation>
    <scope>NUCLEOTIDE SEQUENCE [LARGE SCALE GENOMIC DNA]</scope>
    <source>
        <strain evidence="8">cv. An-1</strain>
        <strain evidence="9">cv. C24</strain>
    </source>
</reference>
<dbReference type="iPTMnet" id="A0A178WN36"/>
<dbReference type="OMA" id="QEVFTPC"/>
<organism evidence="5 7">
    <name type="scientific">Arabidopsis thaliana</name>
    <name type="common">Mouse-ear cress</name>
    <dbReference type="NCBI Taxonomy" id="3702"/>
    <lineage>
        <taxon>Eukaryota</taxon>
        <taxon>Viridiplantae</taxon>
        <taxon>Streptophyta</taxon>
        <taxon>Embryophyta</taxon>
        <taxon>Tracheophyta</taxon>
        <taxon>Spermatophyta</taxon>
        <taxon>Magnoliopsida</taxon>
        <taxon>eudicotyledons</taxon>
        <taxon>Gunneridae</taxon>
        <taxon>Pentapetalae</taxon>
        <taxon>rosids</taxon>
        <taxon>malvids</taxon>
        <taxon>Brassicales</taxon>
        <taxon>Brassicaceae</taxon>
        <taxon>Camelineae</taxon>
        <taxon>Arabidopsis</taxon>
    </lineage>
</organism>
<proteinExistence type="predicted"/>
<dbReference type="Araport" id="AT1G29240"/>
<dbReference type="OrthoDB" id="677721at2759"/>
<dbReference type="PANTHER" id="PTHR33671:SF3">
    <property type="entry name" value="F28N24.8 PROTEIN"/>
    <property type="match status" value="1"/>
</dbReference>
<dbReference type="PANTHER" id="PTHR33671">
    <property type="entry name" value="N-METHYLTRANSFERASE, PUTATIVE (DUF688)-RELATED"/>
    <property type="match status" value="1"/>
</dbReference>
<evidence type="ECO:0000313" key="6">
    <source>
        <dbReference type="EMBL" id="VYS47478.1"/>
    </source>
</evidence>
<reference evidence="7" key="1">
    <citation type="journal article" date="2016" name="Proc. Natl. Acad. Sci. U.S.A.">
        <title>Chromosome-level assembly of Arabidopsis thaliana Ler reveals the extent of translocation and inversion polymorphisms.</title>
        <authorList>
            <person name="Zapata L."/>
            <person name="Ding J."/>
            <person name="Willing E.M."/>
            <person name="Hartwig B."/>
            <person name="Bezdan D."/>
            <person name="Jiao W.B."/>
            <person name="Patel V."/>
            <person name="Velikkakam James G."/>
            <person name="Koornneef M."/>
            <person name="Ossowski S."/>
            <person name="Schneeberger K."/>
        </authorList>
    </citation>
    <scope>NUCLEOTIDE SEQUENCE [LARGE SCALE GENOMIC DNA]</scope>
    <source>
        <strain evidence="7">cv. Landsberg erecta</strain>
    </source>
</reference>
<reference evidence="5" key="2">
    <citation type="submission" date="2016-03" db="EMBL/GenBank/DDBJ databases">
        <title>Full-length assembly of Arabidopsis thaliana Ler reveals the complement of translocations and inversions.</title>
        <authorList>
            <person name="Zapata L."/>
            <person name="Schneeberger K."/>
            <person name="Ossowski S."/>
        </authorList>
    </citation>
    <scope>NUCLEOTIDE SEQUENCE [LARGE SCALE GENOMIC DNA]</scope>
    <source>
        <tissue evidence="5">Leaf</tissue>
    </source>
</reference>
<accession>A0A178WN36</accession>
<evidence type="ECO:0000313" key="5">
    <source>
        <dbReference type="EMBL" id="OAP18512.1"/>
    </source>
</evidence>
<dbReference type="InterPro" id="IPR007789">
    <property type="entry name" value="DUF688"/>
</dbReference>
<gene>
    <name evidence="2" type="ordered locus">At1g29240</name>
    <name evidence="5" type="ordered locus">AXX17_At1g29550</name>
    <name evidence="6" type="ORF">AN1_LOCUS2968</name>
    <name evidence="4" type="ORF">AT9943_LOCUS2439</name>
    <name evidence="3" type="ORF">C24_LOCUS2872</name>
</gene>
<evidence type="ECO:0000313" key="2">
    <source>
        <dbReference type="Araport" id="AT1G29240"/>
    </source>
</evidence>
<dbReference type="EMBL" id="LR881466">
    <property type="protein sequence ID" value="CAD5313967.1"/>
    <property type="molecule type" value="Genomic_DNA"/>
</dbReference>
<dbReference type="Proteomes" id="UP000434276">
    <property type="component" value="Unassembled WGS sequence"/>
</dbReference>
<feature type="region of interest" description="Disordered" evidence="1">
    <location>
        <begin position="354"/>
        <end position="386"/>
    </location>
</feature>
<evidence type="ECO:0000313" key="10">
    <source>
        <dbReference type="Proteomes" id="UP000516314"/>
    </source>
</evidence>
<evidence type="ECO:0000313" key="3">
    <source>
        <dbReference type="EMBL" id="CAA0252973.1"/>
    </source>
</evidence>
<dbReference type="GeneID" id="839798"/>
<evidence type="ECO:0000256" key="1">
    <source>
        <dbReference type="SAM" id="MobiDB-lite"/>
    </source>
</evidence>